<dbReference type="InterPro" id="IPR004629">
    <property type="entry name" value="WecG_TagA_CpsF"/>
</dbReference>
<dbReference type="NCBIfam" id="TIGR00696">
    <property type="entry name" value="wecG_tagA_cpsF"/>
    <property type="match status" value="1"/>
</dbReference>
<evidence type="ECO:0000313" key="3">
    <source>
        <dbReference type="EMBL" id="BDX08248.1"/>
    </source>
</evidence>
<dbReference type="CDD" id="cd06533">
    <property type="entry name" value="Glyco_transf_WecG_TagA"/>
    <property type="match status" value="1"/>
</dbReference>
<protein>
    <recommendedName>
        <fullName evidence="5">N-acetylmannosaminyltransferase</fullName>
    </recommendedName>
</protein>
<dbReference type="PANTHER" id="PTHR34136">
    <property type="match status" value="1"/>
</dbReference>
<keyword evidence="4" id="KW-1185">Reference proteome</keyword>
<reference evidence="3" key="1">
    <citation type="submission" date="2023-01" db="EMBL/GenBank/DDBJ databases">
        <title>Complete genome sequence of Planctobacterium marinum strain Dej080120_11.</title>
        <authorList>
            <person name="Ueki S."/>
            <person name="Maruyama F."/>
        </authorList>
    </citation>
    <scope>NUCLEOTIDE SEQUENCE</scope>
    <source>
        <strain evidence="3">Dej080120_11</strain>
    </source>
</reference>
<keyword evidence="2" id="KW-0808">Transferase</keyword>
<dbReference type="PANTHER" id="PTHR34136:SF1">
    <property type="entry name" value="UDP-N-ACETYL-D-MANNOSAMINURONIC ACID TRANSFERASE"/>
    <property type="match status" value="1"/>
</dbReference>
<dbReference type="Pfam" id="PF03808">
    <property type="entry name" value="Glyco_tran_WecG"/>
    <property type="match status" value="1"/>
</dbReference>
<evidence type="ECO:0000256" key="2">
    <source>
        <dbReference type="ARBA" id="ARBA00022679"/>
    </source>
</evidence>
<accession>A0AA48HYN1</accession>
<organism evidence="3 4">
    <name type="scientific">Planctobacterium marinum</name>
    <dbReference type="NCBI Taxonomy" id="1631968"/>
    <lineage>
        <taxon>Bacteria</taxon>
        <taxon>Pseudomonadati</taxon>
        <taxon>Pseudomonadota</taxon>
        <taxon>Gammaproteobacteria</taxon>
        <taxon>Alteromonadales</taxon>
        <taxon>Alteromonadaceae</taxon>
        <taxon>Planctobacterium</taxon>
    </lineage>
</organism>
<dbReference type="Proteomes" id="UP001333710">
    <property type="component" value="Chromosome"/>
</dbReference>
<dbReference type="EMBL" id="AP027272">
    <property type="protein sequence ID" value="BDX08248.1"/>
    <property type="molecule type" value="Genomic_DNA"/>
</dbReference>
<name>A0AA48HYN1_9ALTE</name>
<dbReference type="AlphaFoldDB" id="A0AA48HYN1"/>
<proteinExistence type="predicted"/>
<evidence type="ECO:0000256" key="1">
    <source>
        <dbReference type="ARBA" id="ARBA00022676"/>
    </source>
</evidence>
<keyword evidence="1" id="KW-0328">Glycosyltransferase</keyword>
<sequence>MLVLVLVSPLMAINALLAVLRGENVTKEQHKIDALGRRVTFKHFNCGVLKSSPVLWQVLKGDLHFCGATCEHRVSNDTLSRLDSKKLPSGLVSLHALHSRSGLAISCPDSLYQKQAAMSSLKLTGLLVRFAFNAVFYRSDELASPARLPLYGLNINNTQMEKAIAWFTDGTFFRGIKRSSLNLQRPKISFFVNANSVNLAQRNPEFKAALKKADCLFGDGSGIRVAARSRQLKLLDNINGTDVLPLLCKAMQQQNKRLFLLGAKPGIAQKMADNMKKLFPELEISGVQHGYFAPSQNNDIIQHINSSKTDVLLVAQGSPLQETWVIDNAAKLDCESVLAVGGLFDFYSGEITRAPMWMRETGLEWVWRLMQEPVTKFNRYVIGVPEFMFRTFVLKQANQE</sequence>
<evidence type="ECO:0008006" key="5">
    <source>
        <dbReference type="Google" id="ProtNLM"/>
    </source>
</evidence>
<dbReference type="KEGG" id="pmaw:MACH26_37690"/>
<evidence type="ECO:0000313" key="4">
    <source>
        <dbReference type="Proteomes" id="UP001333710"/>
    </source>
</evidence>
<gene>
    <name evidence="3" type="ORF">MACH26_37690</name>
</gene>
<dbReference type="GO" id="GO:0016758">
    <property type="term" value="F:hexosyltransferase activity"/>
    <property type="evidence" value="ECO:0007669"/>
    <property type="project" value="TreeGrafter"/>
</dbReference>